<dbReference type="PROSITE" id="PS00107">
    <property type="entry name" value="PROTEIN_KINASE_ATP"/>
    <property type="match status" value="1"/>
</dbReference>
<dbReference type="EnsemblPlants" id="AUR62042403-RA">
    <property type="protein sequence ID" value="AUR62042403-RA:cds"/>
    <property type="gene ID" value="AUR62042403"/>
</dbReference>
<accession>A0A803N952</accession>
<feature type="domain" description="Gnk2-homologous" evidence="12">
    <location>
        <begin position="7"/>
        <end position="109"/>
    </location>
</feature>
<dbReference type="Gramene" id="AUR62042403-RA">
    <property type="protein sequence ID" value="AUR62042403-RA:cds"/>
    <property type="gene ID" value="AUR62042403"/>
</dbReference>
<dbReference type="Gene3D" id="3.30.200.20">
    <property type="entry name" value="Phosphorylase Kinase, domain 1"/>
    <property type="match status" value="1"/>
</dbReference>
<dbReference type="PROSITE" id="PS51473">
    <property type="entry name" value="GNK2"/>
    <property type="match status" value="2"/>
</dbReference>
<dbReference type="AlphaFoldDB" id="A0A803N952"/>
<dbReference type="OMA" id="IANSACE"/>
<dbReference type="FunFam" id="1.10.510.10:FF:000384">
    <property type="entry name" value="G-type lectin S-receptor-like serine/threonine-protein kinase"/>
    <property type="match status" value="1"/>
</dbReference>
<dbReference type="PROSITE" id="PS50011">
    <property type="entry name" value="PROTEIN_KINASE_DOM"/>
    <property type="match status" value="1"/>
</dbReference>
<proteinExistence type="predicted"/>
<evidence type="ECO:0000256" key="2">
    <source>
        <dbReference type="ARBA" id="ARBA00022679"/>
    </source>
</evidence>
<keyword evidence="8" id="KW-0675">Receptor</keyword>
<keyword evidence="14" id="KW-1185">Reference proteome</keyword>
<dbReference type="PANTHER" id="PTHR47973">
    <property type="entry name" value="CYSTEINE-RICH RECEPTOR-LIKE PROTEIN KINASE 3"/>
    <property type="match status" value="1"/>
</dbReference>
<evidence type="ECO:0000256" key="10">
    <source>
        <dbReference type="PROSITE-ProRule" id="PRU10141"/>
    </source>
</evidence>
<dbReference type="InterPro" id="IPR052059">
    <property type="entry name" value="CR_Ser/Thr_kinase"/>
</dbReference>
<evidence type="ECO:0000256" key="7">
    <source>
        <dbReference type="ARBA" id="ARBA00022840"/>
    </source>
</evidence>
<keyword evidence="2" id="KW-0808">Transferase</keyword>
<dbReference type="Proteomes" id="UP000596660">
    <property type="component" value="Unplaced"/>
</dbReference>
<keyword evidence="3" id="KW-0732">Signal</keyword>
<evidence type="ECO:0000259" key="12">
    <source>
        <dbReference type="PROSITE" id="PS51473"/>
    </source>
</evidence>
<evidence type="ECO:0000256" key="4">
    <source>
        <dbReference type="ARBA" id="ARBA00022737"/>
    </source>
</evidence>
<dbReference type="PROSITE" id="PS00108">
    <property type="entry name" value="PROTEIN_KINASE_ST"/>
    <property type="match status" value="1"/>
</dbReference>
<evidence type="ECO:0000256" key="6">
    <source>
        <dbReference type="ARBA" id="ARBA00022777"/>
    </source>
</evidence>
<evidence type="ECO:0000256" key="3">
    <source>
        <dbReference type="ARBA" id="ARBA00022729"/>
    </source>
</evidence>
<dbReference type="InterPro" id="IPR038408">
    <property type="entry name" value="GNK2_sf"/>
</dbReference>
<feature type="binding site" evidence="10">
    <location>
        <position position="270"/>
    </location>
    <ligand>
        <name>ATP</name>
        <dbReference type="ChEBI" id="CHEBI:30616"/>
    </ligand>
</feature>
<dbReference type="SMART" id="SM00220">
    <property type="entry name" value="S_TKc"/>
    <property type="match status" value="1"/>
</dbReference>
<dbReference type="InterPro" id="IPR011009">
    <property type="entry name" value="Kinase-like_dom_sf"/>
</dbReference>
<evidence type="ECO:0000256" key="8">
    <source>
        <dbReference type="ARBA" id="ARBA00023170"/>
    </source>
</evidence>
<keyword evidence="1" id="KW-0723">Serine/threonine-protein kinase</keyword>
<evidence type="ECO:0000259" key="11">
    <source>
        <dbReference type="PROSITE" id="PS50011"/>
    </source>
</evidence>
<sequence length="517" mass="57521">MVTSQINLIGSYCYEAGNYTQNSTYQRNLNIVLSDLSVKASTTGLYNSTRGHSPNIVYGQFYCRGDVSHQPCQECVQSAAQEIVTKCSNHKEASISYEGCTLSYANRSIFSLLKTDPFNWHQNSNENISNPTQLDQVMSTTINNLIKRAAYNETYHGYETGKAPLPPDQTLYCVVQCSPGILGSPCESCLSGSYREWQTCCRGKVWAVIFQPNCQIRRKKQHRLAGVIKYSFSVINSATDNFSNDNKLGQGGSGVVYKGKLPGGREVAVKRLSKASCQALRDFDNEVQLIAKIQHENLVKLLGYKVIQIVVRAVTHDHEYSIDPKKVKLLDWETRFKIITGIARGLLHLHQDSDYKIIHRDLKPDNILLDEEMNPKIADFGVARHLRIGQTKAKTKKLRGTRGYMAPESANGGELSIKSDVYSFGVTLLEIISGLRNTFVIRVLKKNGLTDHARSLWNSGDAIELVDPSLESNFSSTTVISCIRAALLCVQDNPSSRPTMNGVLDLILHDNSASNIE</sequence>
<feature type="domain" description="Gnk2-homologous" evidence="12">
    <location>
        <begin position="116"/>
        <end position="223"/>
    </location>
</feature>
<evidence type="ECO:0000256" key="9">
    <source>
        <dbReference type="ARBA" id="ARBA00023180"/>
    </source>
</evidence>
<dbReference type="Pfam" id="PF00069">
    <property type="entry name" value="Pkinase"/>
    <property type="match status" value="1"/>
</dbReference>
<dbReference type="GO" id="GO:0005524">
    <property type="term" value="F:ATP binding"/>
    <property type="evidence" value="ECO:0007669"/>
    <property type="project" value="UniProtKB-UniRule"/>
</dbReference>
<reference evidence="13" key="2">
    <citation type="submission" date="2021-03" db="UniProtKB">
        <authorList>
            <consortium name="EnsemblPlants"/>
        </authorList>
    </citation>
    <scope>IDENTIFICATION</scope>
</reference>
<dbReference type="SUPFAM" id="SSF56112">
    <property type="entry name" value="Protein kinase-like (PK-like)"/>
    <property type="match status" value="1"/>
</dbReference>
<evidence type="ECO:0000256" key="5">
    <source>
        <dbReference type="ARBA" id="ARBA00022741"/>
    </source>
</evidence>
<evidence type="ECO:0000256" key="1">
    <source>
        <dbReference type="ARBA" id="ARBA00022527"/>
    </source>
</evidence>
<dbReference type="Gene3D" id="3.30.430.20">
    <property type="entry name" value="Gnk2 domain, C-X8-C-X2-C motif"/>
    <property type="match status" value="2"/>
</dbReference>
<reference evidence="13" key="1">
    <citation type="journal article" date="2017" name="Nature">
        <title>The genome of Chenopodium quinoa.</title>
        <authorList>
            <person name="Jarvis D.E."/>
            <person name="Ho Y.S."/>
            <person name="Lightfoot D.J."/>
            <person name="Schmoeckel S.M."/>
            <person name="Li B."/>
            <person name="Borm T.J.A."/>
            <person name="Ohyanagi H."/>
            <person name="Mineta K."/>
            <person name="Michell C.T."/>
            <person name="Saber N."/>
            <person name="Kharbatia N.M."/>
            <person name="Rupper R.R."/>
            <person name="Sharp A.R."/>
            <person name="Dally N."/>
            <person name="Boughton B.A."/>
            <person name="Woo Y.H."/>
            <person name="Gao G."/>
            <person name="Schijlen E.G.W.M."/>
            <person name="Guo X."/>
            <person name="Momin A.A."/>
            <person name="Negrao S."/>
            <person name="Al-Babili S."/>
            <person name="Gehring C."/>
            <person name="Roessner U."/>
            <person name="Jung C."/>
            <person name="Murphy K."/>
            <person name="Arold S.T."/>
            <person name="Gojobori T."/>
            <person name="van der Linden C.G."/>
            <person name="van Loo E.N."/>
            <person name="Jellen E.N."/>
            <person name="Maughan P.J."/>
            <person name="Tester M."/>
        </authorList>
    </citation>
    <scope>NUCLEOTIDE SEQUENCE [LARGE SCALE GENOMIC DNA]</scope>
    <source>
        <strain evidence="13">cv. PI 614886</strain>
    </source>
</reference>
<keyword evidence="9" id="KW-0325">Glycoprotein</keyword>
<keyword evidence="4" id="KW-0677">Repeat</keyword>
<feature type="domain" description="Protein kinase" evidence="11">
    <location>
        <begin position="242"/>
        <end position="512"/>
    </location>
</feature>
<dbReference type="InterPro" id="IPR017441">
    <property type="entry name" value="Protein_kinase_ATP_BS"/>
</dbReference>
<keyword evidence="6" id="KW-0418">Kinase</keyword>
<name>A0A803N952_CHEQI</name>
<keyword evidence="5 10" id="KW-0547">Nucleotide-binding</keyword>
<evidence type="ECO:0000313" key="13">
    <source>
        <dbReference type="EnsemblPlants" id="AUR62042403-RA:cds"/>
    </source>
</evidence>
<dbReference type="InterPro" id="IPR000719">
    <property type="entry name" value="Prot_kinase_dom"/>
</dbReference>
<dbReference type="GO" id="GO:0004674">
    <property type="term" value="F:protein serine/threonine kinase activity"/>
    <property type="evidence" value="ECO:0007669"/>
    <property type="project" value="UniProtKB-KW"/>
</dbReference>
<dbReference type="InterPro" id="IPR008271">
    <property type="entry name" value="Ser/Thr_kinase_AS"/>
</dbReference>
<organism evidence="13 14">
    <name type="scientific">Chenopodium quinoa</name>
    <name type="common">Quinoa</name>
    <dbReference type="NCBI Taxonomy" id="63459"/>
    <lineage>
        <taxon>Eukaryota</taxon>
        <taxon>Viridiplantae</taxon>
        <taxon>Streptophyta</taxon>
        <taxon>Embryophyta</taxon>
        <taxon>Tracheophyta</taxon>
        <taxon>Spermatophyta</taxon>
        <taxon>Magnoliopsida</taxon>
        <taxon>eudicotyledons</taxon>
        <taxon>Gunneridae</taxon>
        <taxon>Pentapetalae</taxon>
        <taxon>Caryophyllales</taxon>
        <taxon>Chenopodiaceae</taxon>
        <taxon>Chenopodioideae</taxon>
        <taxon>Atripliceae</taxon>
        <taxon>Chenopodium</taxon>
    </lineage>
</organism>
<dbReference type="Gene3D" id="1.10.510.10">
    <property type="entry name" value="Transferase(Phosphotransferase) domain 1"/>
    <property type="match status" value="1"/>
</dbReference>
<protein>
    <submittedName>
        <fullName evidence="13">Uncharacterized protein</fullName>
    </submittedName>
</protein>
<dbReference type="CDD" id="cd23509">
    <property type="entry name" value="Gnk2-like"/>
    <property type="match status" value="2"/>
</dbReference>
<dbReference type="Pfam" id="PF01657">
    <property type="entry name" value="Stress-antifung"/>
    <property type="match status" value="2"/>
</dbReference>
<dbReference type="InterPro" id="IPR002902">
    <property type="entry name" value="GNK2"/>
</dbReference>
<keyword evidence="7 10" id="KW-0067">ATP-binding</keyword>
<evidence type="ECO:0000313" key="14">
    <source>
        <dbReference type="Proteomes" id="UP000596660"/>
    </source>
</evidence>